<dbReference type="PANTHER" id="PTHR13223:SF2">
    <property type="entry name" value="ACIDIC FIBROBLAST GROWTH FACTOR INTRACELLULAR-BINDING PROTEIN"/>
    <property type="match status" value="1"/>
</dbReference>
<evidence type="ECO:0000313" key="2">
    <source>
        <dbReference type="Proteomes" id="UP001497525"/>
    </source>
</evidence>
<protein>
    <recommendedName>
        <fullName evidence="3">Acidic fibroblast growth factor intracellular-binding protein</fullName>
    </recommendedName>
</protein>
<dbReference type="PANTHER" id="PTHR13223">
    <property type="entry name" value="ACIDIC FIBROBLAST GROWTH FACTOR INTRACELLULAR BINDING PROTEIN"/>
    <property type="match status" value="1"/>
</dbReference>
<proteinExistence type="predicted"/>
<dbReference type="AlphaFoldDB" id="A0AAV2T6T1"/>
<name>A0AAV2T6T1_CALDB</name>
<comment type="caution">
    <text evidence="1">The sequence shown here is derived from an EMBL/GenBank/DDBJ whole genome shotgun (WGS) entry which is preliminary data.</text>
</comment>
<dbReference type="EMBL" id="CAXLJL010000156">
    <property type="protein sequence ID" value="CAL5133212.1"/>
    <property type="molecule type" value="Genomic_DNA"/>
</dbReference>
<dbReference type="Pfam" id="PF05427">
    <property type="entry name" value="FIBP"/>
    <property type="match status" value="1"/>
</dbReference>
<dbReference type="GO" id="GO:0005634">
    <property type="term" value="C:nucleus"/>
    <property type="evidence" value="ECO:0007669"/>
    <property type="project" value="TreeGrafter"/>
</dbReference>
<organism evidence="1 2">
    <name type="scientific">Calicophoron daubneyi</name>
    <name type="common">Rumen fluke</name>
    <name type="synonym">Paramphistomum daubneyi</name>
    <dbReference type="NCBI Taxonomy" id="300641"/>
    <lineage>
        <taxon>Eukaryota</taxon>
        <taxon>Metazoa</taxon>
        <taxon>Spiralia</taxon>
        <taxon>Lophotrochozoa</taxon>
        <taxon>Platyhelminthes</taxon>
        <taxon>Trematoda</taxon>
        <taxon>Digenea</taxon>
        <taxon>Plagiorchiida</taxon>
        <taxon>Pronocephalata</taxon>
        <taxon>Paramphistomoidea</taxon>
        <taxon>Paramphistomidae</taxon>
        <taxon>Calicophoron</taxon>
    </lineage>
</organism>
<accession>A0AAV2T6T1</accession>
<dbReference type="Proteomes" id="UP001497525">
    <property type="component" value="Unassembled WGS sequence"/>
</dbReference>
<evidence type="ECO:0000313" key="1">
    <source>
        <dbReference type="EMBL" id="CAL5133212.1"/>
    </source>
</evidence>
<sequence length="366" mass="41973">MQPFDVLDVTVTSPASIDMDMFDYWIQGLSISQACSLLSAMPSTEEFGMTNHLLAIHVRDHFAQFTLLEAGFRHPETFLKACMYHQIPPFLRKQLIHKYYSLNEKLLRELVGRKLSNKTHRDLSDIAERCDLRLRSCKRQFGNILSVARRIEDLPGRLADNIRVHFALPNWLAECYAAVVFIATNRFEVQKKNMSYITFDDLAYCAGQLMSQWSSAANDSKSDGGLGVDLDLNFFHELKEFKPLVEKREYLDKHRSLVLRVLGEAHVMKIIPSVEVHFKSISKSIIAIACGLTHAKEMRDFFLDIVEKLVEPMRSLGWPAKEVQLFLQAYSSTVANLPLGKSPNFIPIWTRFIGPFINCAQRLYHT</sequence>
<evidence type="ECO:0008006" key="3">
    <source>
        <dbReference type="Google" id="ProtNLM"/>
    </source>
</evidence>
<dbReference type="InterPro" id="IPR008614">
    <property type="entry name" value="FIBP"/>
</dbReference>
<reference evidence="1" key="1">
    <citation type="submission" date="2024-06" db="EMBL/GenBank/DDBJ databases">
        <authorList>
            <person name="Liu X."/>
            <person name="Lenzi L."/>
            <person name="Haldenby T S."/>
            <person name="Uol C."/>
        </authorList>
    </citation>
    <scope>NUCLEOTIDE SEQUENCE</scope>
</reference>
<gene>
    <name evidence="1" type="ORF">CDAUBV1_LOCUS6482</name>
</gene>